<keyword evidence="2" id="KW-1185">Reference proteome</keyword>
<evidence type="ECO:0000313" key="2">
    <source>
        <dbReference type="Proteomes" id="UP000792457"/>
    </source>
</evidence>
<sequence length="69" mass="8105">MSTHIKLMRLWWAGHVEQMPETRVAKKVFLENMGGKRLVGKPTARWEDNVITDTRDLLGIRTWRGQSRD</sequence>
<name>A0A8K0JVM9_LADFU</name>
<protein>
    <submittedName>
        <fullName evidence="1">Uncharacterized protein</fullName>
    </submittedName>
</protein>
<organism evidence="1 2">
    <name type="scientific">Ladona fulva</name>
    <name type="common">Scarce chaser dragonfly</name>
    <name type="synonym">Libellula fulva</name>
    <dbReference type="NCBI Taxonomy" id="123851"/>
    <lineage>
        <taxon>Eukaryota</taxon>
        <taxon>Metazoa</taxon>
        <taxon>Ecdysozoa</taxon>
        <taxon>Arthropoda</taxon>
        <taxon>Hexapoda</taxon>
        <taxon>Insecta</taxon>
        <taxon>Pterygota</taxon>
        <taxon>Palaeoptera</taxon>
        <taxon>Odonata</taxon>
        <taxon>Epiprocta</taxon>
        <taxon>Anisoptera</taxon>
        <taxon>Libelluloidea</taxon>
        <taxon>Libellulidae</taxon>
        <taxon>Ladona</taxon>
    </lineage>
</organism>
<accession>A0A8K0JVM9</accession>
<proteinExistence type="predicted"/>
<dbReference type="Proteomes" id="UP000792457">
    <property type="component" value="Unassembled WGS sequence"/>
</dbReference>
<dbReference type="EMBL" id="KZ308155">
    <property type="protein sequence ID" value="KAG8223211.1"/>
    <property type="molecule type" value="Genomic_DNA"/>
</dbReference>
<dbReference type="AlphaFoldDB" id="A0A8K0JVM9"/>
<reference evidence="1" key="1">
    <citation type="submission" date="2013-04" db="EMBL/GenBank/DDBJ databases">
        <authorList>
            <person name="Qu J."/>
            <person name="Murali S.C."/>
            <person name="Bandaranaike D."/>
            <person name="Bellair M."/>
            <person name="Blankenburg K."/>
            <person name="Chao H."/>
            <person name="Dinh H."/>
            <person name="Doddapaneni H."/>
            <person name="Downs B."/>
            <person name="Dugan-Rocha S."/>
            <person name="Elkadiri S."/>
            <person name="Gnanaolivu R.D."/>
            <person name="Hernandez B."/>
            <person name="Javaid M."/>
            <person name="Jayaseelan J.C."/>
            <person name="Lee S."/>
            <person name="Li M."/>
            <person name="Ming W."/>
            <person name="Munidasa M."/>
            <person name="Muniz J."/>
            <person name="Nguyen L."/>
            <person name="Ongeri F."/>
            <person name="Osuji N."/>
            <person name="Pu L.-L."/>
            <person name="Puazo M."/>
            <person name="Qu C."/>
            <person name="Quiroz J."/>
            <person name="Raj R."/>
            <person name="Weissenberger G."/>
            <person name="Xin Y."/>
            <person name="Zou X."/>
            <person name="Han Y."/>
            <person name="Richards S."/>
            <person name="Worley K."/>
            <person name="Muzny D."/>
            <person name="Gibbs R."/>
        </authorList>
    </citation>
    <scope>NUCLEOTIDE SEQUENCE</scope>
    <source>
        <strain evidence="1">Sampled in the wild</strain>
    </source>
</reference>
<gene>
    <name evidence="1" type="ORF">J437_LFUL003562</name>
</gene>
<evidence type="ECO:0000313" key="1">
    <source>
        <dbReference type="EMBL" id="KAG8223211.1"/>
    </source>
</evidence>
<reference evidence="1" key="2">
    <citation type="submission" date="2017-10" db="EMBL/GenBank/DDBJ databases">
        <title>Ladona fulva Genome sequencing and assembly.</title>
        <authorList>
            <person name="Murali S."/>
            <person name="Richards S."/>
            <person name="Bandaranaike D."/>
            <person name="Bellair M."/>
            <person name="Blankenburg K."/>
            <person name="Chao H."/>
            <person name="Dinh H."/>
            <person name="Doddapaneni H."/>
            <person name="Dugan-Rocha S."/>
            <person name="Elkadiri S."/>
            <person name="Gnanaolivu R."/>
            <person name="Hernandez B."/>
            <person name="Skinner E."/>
            <person name="Javaid M."/>
            <person name="Lee S."/>
            <person name="Li M."/>
            <person name="Ming W."/>
            <person name="Munidasa M."/>
            <person name="Muniz J."/>
            <person name="Nguyen L."/>
            <person name="Hughes D."/>
            <person name="Osuji N."/>
            <person name="Pu L.-L."/>
            <person name="Puazo M."/>
            <person name="Qu C."/>
            <person name="Quiroz J."/>
            <person name="Raj R."/>
            <person name="Weissenberger G."/>
            <person name="Xin Y."/>
            <person name="Zou X."/>
            <person name="Han Y."/>
            <person name="Worley K."/>
            <person name="Muzny D."/>
            <person name="Gibbs R."/>
        </authorList>
    </citation>
    <scope>NUCLEOTIDE SEQUENCE</scope>
    <source>
        <strain evidence="1">Sampled in the wild</strain>
    </source>
</reference>
<dbReference type="OrthoDB" id="410404at2759"/>
<comment type="caution">
    <text evidence="1">The sequence shown here is derived from an EMBL/GenBank/DDBJ whole genome shotgun (WGS) entry which is preliminary data.</text>
</comment>